<feature type="region of interest" description="Disordered" evidence="1">
    <location>
        <begin position="101"/>
        <end position="127"/>
    </location>
</feature>
<proteinExistence type="predicted"/>
<evidence type="ECO:0000313" key="3">
    <source>
        <dbReference type="Proteomes" id="UP000237271"/>
    </source>
</evidence>
<protein>
    <submittedName>
        <fullName evidence="2">Polyprotein</fullName>
    </submittedName>
</protein>
<gene>
    <name evidence="2" type="ORF">PHPALM_30572</name>
</gene>
<comment type="caution">
    <text evidence="2">The sequence shown here is derived from an EMBL/GenBank/DDBJ whole genome shotgun (WGS) entry which is preliminary data.</text>
</comment>
<dbReference type="AlphaFoldDB" id="A0A2P4X4W5"/>
<evidence type="ECO:0000313" key="2">
    <source>
        <dbReference type="EMBL" id="POM60560.1"/>
    </source>
</evidence>
<name>A0A2P4X4W5_9STRA</name>
<evidence type="ECO:0000256" key="1">
    <source>
        <dbReference type="SAM" id="MobiDB-lite"/>
    </source>
</evidence>
<accession>A0A2P4X4W5</accession>
<keyword evidence="3" id="KW-1185">Reference proteome</keyword>
<dbReference type="EMBL" id="NCKW01016854">
    <property type="protein sequence ID" value="POM60560.1"/>
    <property type="molecule type" value="Genomic_DNA"/>
</dbReference>
<sequence length="127" mass="13689">MVTQIHVFISGMNAGNQRFYLTRKTPSTLKEAFAIALCEDYNVTASQATGTNGSGCDSTLRRTSGADVINTDAAFTFGTHTSSDEVLPVSEAWSLRGSVPCANPSGDEHLSRERRRRCSPSKTGDNQ</sequence>
<dbReference type="Proteomes" id="UP000237271">
    <property type="component" value="Unassembled WGS sequence"/>
</dbReference>
<reference evidence="2 3" key="1">
    <citation type="journal article" date="2017" name="Genome Biol. Evol.">
        <title>Phytophthora megakarya and P. palmivora, closely related causal agents of cacao black pod rot, underwent increases in genome sizes and gene numbers by different mechanisms.</title>
        <authorList>
            <person name="Ali S.S."/>
            <person name="Shao J."/>
            <person name="Lary D.J."/>
            <person name="Kronmiller B."/>
            <person name="Shen D."/>
            <person name="Strem M.D."/>
            <person name="Amoako-Attah I."/>
            <person name="Akrofi A.Y."/>
            <person name="Begoude B.A."/>
            <person name="Ten Hoopen G.M."/>
            <person name="Coulibaly K."/>
            <person name="Kebe B.I."/>
            <person name="Melnick R.L."/>
            <person name="Guiltinan M.J."/>
            <person name="Tyler B.M."/>
            <person name="Meinhardt L.W."/>
            <person name="Bailey B.A."/>
        </authorList>
    </citation>
    <scope>NUCLEOTIDE SEQUENCE [LARGE SCALE GENOMIC DNA]</scope>
    <source>
        <strain evidence="3">sbr112.9</strain>
    </source>
</reference>
<organism evidence="2 3">
    <name type="scientific">Phytophthora palmivora</name>
    <dbReference type="NCBI Taxonomy" id="4796"/>
    <lineage>
        <taxon>Eukaryota</taxon>
        <taxon>Sar</taxon>
        <taxon>Stramenopiles</taxon>
        <taxon>Oomycota</taxon>
        <taxon>Peronosporomycetes</taxon>
        <taxon>Peronosporales</taxon>
        <taxon>Peronosporaceae</taxon>
        <taxon>Phytophthora</taxon>
    </lineage>
</organism>